<reference evidence="5" key="1">
    <citation type="submission" date="2017-01" db="EMBL/GenBank/DDBJ databases">
        <authorList>
            <person name="Varghese N."/>
            <person name="Submissions S."/>
        </authorList>
    </citation>
    <scope>NUCLEOTIDE SEQUENCE [LARGE SCALE GENOMIC DNA]</scope>
    <source>
        <strain evidence="5">DSM 45196</strain>
    </source>
</reference>
<feature type="compositionally biased region" description="Basic and acidic residues" evidence="1">
    <location>
        <begin position="27"/>
        <end position="42"/>
    </location>
</feature>
<proteinExistence type="predicted"/>
<gene>
    <name evidence="4" type="ORF">SAMN05421790_104148</name>
</gene>
<evidence type="ECO:0000313" key="4">
    <source>
        <dbReference type="EMBL" id="SIS72707.1"/>
    </source>
</evidence>
<name>A0A1N7LFW5_9BACL</name>
<dbReference type="AlphaFoldDB" id="A0A1N7LFW5"/>
<dbReference type="InterPro" id="IPR012938">
    <property type="entry name" value="Glc/Sorbosone_DH"/>
</dbReference>
<dbReference type="Pfam" id="PF07995">
    <property type="entry name" value="GSDH"/>
    <property type="match status" value="1"/>
</dbReference>
<protein>
    <submittedName>
        <fullName evidence="4">Glucose/arabinose dehydrogenase, beta-propeller fold</fullName>
    </submittedName>
</protein>
<feature type="chain" id="PRO_5039639821" evidence="2">
    <location>
        <begin position="23"/>
        <end position="363"/>
    </location>
</feature>
<keyword evidence="5" id="KW-1185">Reference proteome</keyword>
<dbReference type="InterPro" id="IPR011042">
    <property type="entry name" value="6-blade_b-propeller_TolB-like"/>
</dbReference>
<feature type="region of interest" description="Disordered" evidence="1">
    <location>
        <begin position="19"/>
        <end position="42"/>
    </location>
</feature>
<keyword evidence="2" id="KW-0732">Signal</keyword>
<dbReference type="PROSITE" id="PS51257">
    <property type="entry name" value="PROKAR_LIPOPROTEIN"/>
    <property type="match status" value="1"/>
</dbReference>
<feature type="signal peptide" evidence="2">
    <location>
        <begin position="1"/>
        <end position="22"/>
    </location>
</feature>
<dbReference type="Gene3D" id="2.120.10.30">
    <property type="entry name" value="TolB, C-terminal domain"/>
    <property type="match status" value="1"/>
</dbReference>
<dbReference type="EMBL" id="FTOD01000004">
    <property type="protein sequence ID" value="SIS72707.1"/>
    <property type="molecule type" value="Genomic_DNA"/>
</dbReference>
<organism evidence="4 5">
    <name type="scientific">Kroppenstedtia eburnea</name>
    <dbReference type="NCBI Taxonomy" id="714067"/>
    <lineage>
        <taxon>Bacteria</taxon>
        <taxon>Bacillati</taxon>
        <taxon>Bacillota</taxon>
        <taxon>Bacilli</taxon>
        <taxon>Bacillales</taxon>
        <taxon>Thermoactinomycetaceae</taxon>
        <taxon>Kroppenstedtia</taxon>
    </lineage>
</organism>
<evidence type="ECO:0000259" key="3">
    <source>
        <dbReference type="Pfam" id="PF07995"/>
    </source>
</evidence>
<evidence type="ECO:0000256" key="2">
    <source>
        <dbReference type="SAM" id="SignalP"/>
    </source>
</evidence>
<dbReference type="PANTHER" id="PTHR19328:SF13">
    <property type="entry name" value="HIPL1 PROTEIN"/>
    <property type="match status" value="1"/>
</dbReference>
<dbReference type="SUPFAM" id="SSF50952">
    <property type="entry name" value="Soluble quinoprotein glucose dehydrogenase"/>
    <property type="match status" value="1"/>
</dbReference>
<evidence type="ECO:0000313" key="5">
    <source>
        <dbReference type="Proteomes" id="UP000186795"/>
    </source>
</evidence>
<evidence type="ECO:0000256" key="1">
    <source>
        <dbReference type="SAM" id="MobiDB-lite"/>
    </source>
</evidence>
<dbReference type="Proteomes" id="UP000186795">
    <property type="component" value="Unassembled WGS sequence"/>
</dbReference>
<dbReference type="PANTHER" id="PTHR19328">
    <property type="entry name" value="HEDGEHOG-INTERACTING PROTEIN"/>
    <property type="match status" value="1"/>
</dbReference>
<sequence length="363" mass="39738">MKKWLGILLTMLLMVSCSGPPAPGGEPEGKGEPKRESGKEETVAKDIVTGLRVPWSLVVTEQHFYISERGGAIVEVARPRGKLIRQKLKLNKRVHHEGEGGLLGIAAHPDFDNNGLLYAYHTYRDEGNRRNRVILLKREAGVWREQKALLEGIPGGFIHNGGRLGIGPDGKLYITTGDAGEEKNAQNLDSLGGKILRMNPDGSVPEDNPFPGSLVYSYGHRNPQGLAWTEEGELYSAEHGPSGAESGRDEINRIEAGKNYGWPLIIGNEKKKGMVSPQYQSGEQTWAPSGLAHLDGKLYIAGLRGEQIRFFATDKNRTGKSFTGKGRLRDVVAADGTFYVLTGNTDGRGTPRTGDDRLFKWTP</sequence>
<dbReference type="InterPro" id="IPR011041">
    <property type="entry name" value="Quinoprot_gluc/sorb_DH_b-prop"/>
</dbReference>
<dbReference type="RefSeq" id="WP_076524447.1">
    <property type="nucleotide sequence ID" value="NZ_CP048103.1"/>
</dbReference>
<feature type="domain" description="Glucose/Sorbosone dehydrogenase" evidence="3">
    <location>
        <begin position="52"/>
        <end position="348"/>
    </location>
</feature>
<accession>A0A1N7LFW5</accession>